<dbReference type="AlphaFoldDB" id="A0A382GYI3"/>
<evidence type="ECO:0000259" key="2">
    <source>
        <dbReference type="PROSITE" id="PS50222"/>
    </source>
</evidence>
<gene>
    <name evidence="3" type="ORF">METZ01_LOCUS233000</name>
</gene>
<evidence type="ECO:0000256" key="1">
    <source>
        <dbReference type="SAM" id="MobiDB-lite"/>
    </source>
</evidence>
<dbReference type="PROSITE" id="PS00018">
    <property type="entry name" value="EF_HAND_1"/>
    <property type="match status" value="1"/>
</dbReference>
<organism evidence="3">
    <name type="scientific">marine metagenome</name>
    <dbReference type="NCBI Taxonomy" id="408172"/>
    <lineage>
        <taxon>unclassified sequences</taxon>
        <taxon>metagenomes</taxon>
        <taxon>ecological metagenomes</taxon>
    </lineage>
</organism>
<dbReference type="EMBL" id="UINC01058179">
    <property type="protein sequence ID" value="SVB80146.1"/>
    <property type="molecule type" value="Genomic_DNA"/>
</dbReference>
<feature type="compositionally biased region" description="Gly residues" evidence="1">
    <location>
        <begin position="102"/>
        <end position="116"/>
    </location>
</feature>
<feature type="compositionally biased region" description="Gly residues" evidence="1">
    <location>
        <begin position="149"/>
        <end position="158"/>
    </location>
</feature>
<dbReference type="InterPro" id="IPR018247">
    <property type="entry name" value="EF_Hand_1_Ca_BS"/>
</dbReference>
<protein>
    <recommendedName>
        <fullName evidence="2">EF-hand domain-containing protein</fullName>
    </recommendedName>
</protein>
<dbReference type="Gene3D" id="1.10.238.10">
    <property type="entry name" value="EF-hand"/>
    <property type="match status" value="1"/>
</dbReference>
<dbReference type="Pfam" id="PF13202">
    <property type="entry name" value="EF-hand_5"/>
    <property type="match status" value="2"/>
</dbReference>
<evidence type="ECO:0000313" key="3">
    <source>
        <dbReference type="EMBL" id="SVB80146.1"/>
    </source>
</evidence>
<feature type="domain" description="EF-hand" evidence="2">
    <location>
        <begin position="73"/>
        <end position="108"/>
    </location>
</feature>
<reference evidence="3" key="1">
    <citation type="submission" date="2018-05" db="EMBL/GenBank/DDBJ databases">
        <authorList>
            <person name="Lanie J.A."/>
            <person name="Ng W.-L."/>
            <person name="Kazmierczak K.M."/>
            <person name="Andrzejewski T.M."/>
            <person name="Davidsen T.M."/>
            <person name="Wayne K.J."/>
            <person name="Tettelin H."/>
            <person name="Glass J.I."/>
            <person name="Rusch D."/>
            <person name="Podicherti R."/>
            <person name="Tsui H.-C.T."/>
            <person name="Winkler M.E."/>
        </authorList>
    </citation>
    <scope>NUCLEOTIDE SEQUENCE</scope>
</reference>
<feature type="region of interest" description="Disordered" evidence="1">
    <location>
        <begin position="98"/>
        <end position="121"/>
    </location>
</feature>
<sequence>MTSQLHSLSRATHTNYFTRTVRYLLFPAFALALTSIASAQPFEGPVPGGRFLPPIDPLTQKLDANSDGEISAEEIAKAHEALKTLDLNKDGQLTFEELRPGFAGGRPGAGRPGGMGPNRPEQKLTEKFDTDKNGYLDATERQEALKAVQGGGRQGGPPGRRPRGGQSQGGTPGPKVSPKDVKNYPKAGLYDPAVLRTVFIEFD</sequence>
<name>A0A382GYI3_9ZZZZ</name>
<accession>A0A382GYI3</accession>
<dbReference type="GO" id="GO:0005509">
    <property type="term" value="F:calcium ion binding"/>
    <property type="evidence" value="ECO:0007669"/>
    <property type="project" value="InterPro"/>
</dbReference>
<dbReference type="SUPFAM" id="SSF47473">
    <property type="entry name" value="EF-hand"/>
    <property type="match status" value="1"/>
</dbReference>
<dbReference type="PROSITE" id="PS50222">
    <property type="entry name" value="EF_HAND_2"/>
    <property type="match status" value="1"/>
</dbReference>
<feature type="non-terminal residue" evidence="3">
    <location>
        <position position="203"/>
    </location>
</feature>
<feature type="region of interest" description="Disordered" evidence="1">
    <location>
        <begin position="144"/>
        <end position="188"/>
    </location>
</feature>
<proteinExistence type="predicted"/>
<dbReference type="InterPro" id="IPR002048">
    <property type="entry name" value="EF_hand_dom"/>
</dbReference>
<dbReference type="InterPro" id="IPR011992">
    <property type="entry name" value="EF-hand-dom_pair"/>
</dbReference>